<dbReference type="SMART" id="SM00421">
    <property type="entry name" value="HTH_LUXR"/>
    <property type="match status" value="1"/>
</dbReference>
<dbReference type="OrthoDB" id="9774661at2"/>
<name>A0A1S6HVM7_9GAMM</name>
<dbReference type="Pfam" id="PF00196">
    <property type="entry name" value="GerE"/>
    <property type="match status" value="1"/>
</dbReference>
<dbReference type="PROSITE" id="PS51257">
    <property type="entry name" value="PROKAR_LIPOPROTEIN"/>
    <property type="match status" value="1"/>
</dbReference>
<dbReference type="Pfam" id="PF03472">
    <property type="entry name" value="Autoind_bind"/>
    <property type="match status" value="1"/>
</dbReference>
<dbReference type="InterPro" id="IPR036693">
    <property type="entry name" value="TF_LuxR_autoind-bd_dom_sf"/>
</dbReference>
<feature type="domain" description="HTH luxR-type" evidence="4">
    <location>
        <begin position="183"/>
        <end position="248"/>
    </location>
</feature>
<dbReference type="PRINTS" id="PR00038">
    <property type="entry name" value="HTHLUXR"/>
</dbReference>
<dbReference type="PROSITE" id="PS50043">
    <property type="entry name" value="HTH_LUXR_2"/>
    <property type="match status" value="1"/>
</dbReference>
<keyword evidence="2 5" id="KW-0238">DNA-binding</keyword>
<evidence type="ECO:0000313" key="6">
    <source>
        <dbReference type="Proteomes" id="UP000189545"/>
    </source>
</evidence>
<dbReference type="GO" id="GO:0003677">
    <property type="term" value="F:DNA binding"/>
    <property type="evidence" value="ECO:0007669"/>
    <property type="project" value="UniProtKB-KW"/>
</dbReference>
<dbReference type="RefSeq" id="WP_077754434.1">
    <property type="nucleotide sequence ID" value="NZ_CP014782.1"/>
</dbReference>
<reference evidence="5 6" key="1">
    <citation type="submission" date="2016-03" db="EMBL/GenBank/DDBJ databases">
        <title>Complete genome sequence of Shewanella psychrophila WP2, a deep sea bacterium isolated from west Pacific sediment.</title>
        <authorList>
            <person name="Xu G."/>
            <person name="Jian H."/>
        </authorList>
    </citation>
    <scope>NUCLEOTIDE SEQUENCE [LARGE SCALE GENOMIC DNA]</scope>
    <source>
        <strain evidence="5 6">WP2</strain>
    </source>
</reference>
<keyword evidence="1" id="KW-0805">Transcription regulation</keyword>
<evidence type="ECO:0000256" key="1">
    <source>
        <dbReference type="ARBA" id="ARBA00023015"/>
    </source>
</evidence>
<dbReference type="InterPro" id="IPR005143">
    <property type="entry name" value="TF_LuxR_autoind-bd_dom"/>
</dbReference>
<dbReference type="CDD" id="cd06170">
    <property type="entry name" value="LuxR_C_like"/>
    <property type="match status" value="1"/>
</dbReference>
<evidence type="ECO:0000256" key="2">
    <source>
        <dbReference type="ARBA" id="ARBA00023125"/>
    </source>
</evidence>
<dbReference type="PROSITE" id="PS00622">
    <property type="entry name" value="HTH_LUXR_1"/>
    <property type="match status" value="1"/>
</dbReference>
<evidence type="ECO:0000256" key="3">
    <source>
        <dbReference type="ARBA" id="ARBA00023163"/>
    </source>
</evidence>
<dbReference type="GO" id="GO:0006355">
    <property type="term" value="P:regulation of DNA-templated transcription"/>
    <property type="evidence" value="ECO:0007669"/>
    <property type="project" value="InterPro"/>
</dbReference>
<dbReference type="InterPro" id="IPR036388">
    <property type="entry name" value="WH-like_DNA-bd_sf"/>
</dbReference>
<accession>A0A1S6HVM7</accession>
<dbReference type="Gene3D" id="3.30.450.80">
    <property type="entry name" value="Transcription factor LuxR-like, autoinducer-binding domain"/>
    <property type="match status" value="1"/>
</dbReference>
<dbReference type="PANTHER" id="PTHR44688">
    <property type="entry name" value="DNA-BINDING TRANSCRIPTIONAL ACTIVATOR DEVR_DOSR"/>
    <property type="match status" value="1"/>
</dbReference>
<organism evidence="5 6">
    <name type="scientific">Shewanella psychrophila</name>
    <dbReference type="NCBI Taxonomy" id="225848"/>
    <lineage>
        <taxon>Bacteria</taxon>
        <taxon>Pseudomonadati</taxon>
        <taxon>Pseudomonadota</taxon>
        <taxon>Gammaproteobacteria</taxon>
        <taxon>Alteromonadales</taxon>
        <taxon>Shewanellaceae</taxon>
        <taxon>Shewanella</taxon>
    </lineage>
</organism>
<dbReference type="SUPFAM" id="SSF46894">
    <property type="entry name" value="C-terminal effector domain of the bipartite response regulators"/>
    <property type="match status" value="1"/>
</dbReference>
<gene>
    <name evidence="5" type="ORF">Sps_04463</name>
</gene>
<dbReference type="STRING" id="225848.Sps_04463"/>
<proteinExistence type="predicted"/>
<dbReference type="Proteomes" id="UP000189545">
    <property type="component" value="Chromosome"/>
</dbReference>
<dbReference type="InterPro" id="IPR000792">
    <property type="entry name" value="Tscrpt_reg_LuxR_C"/>
</dbReference>
<dbReference type="PANTHER" id="PTHR44688:SF16">
    <property type="entry name" value="DNA-BINDING TRANSCRIPTIONAL ACTIVATOR DEVR_DOSR"/>
    <property type="match status" value="1"/>
</dbReference>
<sequence>MRLLEGDNISLNIKQVSDVYQMFSASSSCDEIMQCAKTLQNLLEVDGVALITLMIRPDHSINIERVVSSGFGFAAKSAEWDNIYQKKKFQYIDPIVSCSKSFRNSFNWTSVPSMMSLSENQFNFLERAQEMGLKEGASIGSFSSRHIYKELNITSVCGCSLNSEQLATLELINAVSAQAMTRLMHPVEELTKREREILAWSSEGKSSWEIGMICSITERTVKFHLKNIYKKLNVQNRAQAIVCAIRQGLI</sequence>
<dbReference type="SUPFAM" id="SSF75516">
    <property type="entry name" value="Pheromone-binding domain of LuxR-like quorum-sensing transcription factors"/>
    <property type="match status" value="1"/>
</dbReference>
<dbReference type="Gene3D" id="1.10.10.10">
    <property type="entry name" value="Winged helix-like DNA-binding domain superfamily/Winged helix DNA-binding domain"/>
    <property type="match status" value="1"/>
</dbReference>
<keyword evidence="3" id="KW-0804">Transcription</keyword>
<protein>
    <submittedName>
        <fullName evidence="5">DNA-binding protein with HTH domain</fullName>
    </submittedName>
</protein>
<keyword evidence="6" id="KW-1185">Reference proteome</keyword>
<evidence type="ECO:0000313" key="5">
    <source>
        <dbReference type="EMBL" id="AQS39549.1"/>
    </source>
</evidence>
<dbReference type="InterPro" id="IPR016032">
    <property type="entry name" value="Sig_transdc_resp-reg_C-effctor"/>
</dbReference>
<dbReference type="KEGG" id="spsw:Sps_04463"/>
<dbReference type="EMBL" id="CP014782">
    <property type="protein sequence ID" value="AQS39549.1"/>
    <property type="molecule type" value="Genomic_DNA"/>
</dbReference>
<dbReference type="AlphaFoldDB" id="A0A1S6HVM7"/>
<evidence type="ECO:0000259" key="4">
    <source>
        <dbReference type="PROSITE" id="PS50043"/>
    </source>
</evidence>